<keyword evidence="3" id="KW-1185">Reference proteome</keyword>
<feature type="region of interest" description="Disordered" evidence="1">
    <location>
        <begin position="133"/>
        <end position="165"/>
    </location>
</feature>
<feature type="region of interest" description="Disordered" evidence="1">
    <location>
        <begin position="82"/>
        <end position="119"/>
    </location>
</feature>
<evidence type="ECO:0000313" key="3">
    <source>
        <dbReference type="Proteomes" id="UP000316079"/>
    </source>
</evidence>
<sequence>MGCLRLLVGVERAPGPDLLVEVFSDHFIWEVVSPPDRRVCQRHALLLASSADRRCSRVSQARVHASISSVWDSSEHMQLETELSGLPASRSSSKRTQRSFIRAGAPPPPPPPPDPVRGEALSLKNKALWGSPLCTEEPETLRAPEPTTRHAEKRKAQKKSGASQRSPAFCAFEELNKEITLAHAASNPSSLTAALQPLWRTVNSKRMASELAMSASDLPTGPLAMEYVNDFDLMKFEVKKEPVEPERSISSQCSRLIAGGSLSSTPMSTPCSSSEIEDGAFIIQRVNIFTPRPGRRGSFCTCDETPERCPSPCSLR</sequence>
<organism evidence="2 3">
    <name type="scientific">Danionella cerebrum</name>
    <dbReference type="NCBI Taxonomy" id="2873325"/>
    <lineage>
        <taxon>Eukaryota</taxon>
        <taxon>Metazoa</taxon>
        <taxon>Chordata</taxon>
        <taxon>Craniata</taxon>
        <taxon>Vertebrata</taxon>
        <taxon>Euteleostomi</taxon>
        <taxon>Actinopterygii</taxon>
        <taxon>Neopterygii</taxon>
        <taxon>Teleostei</taxon>
        <taxon>Ostariophysi</taxon>
        <taxon>Cypriniformes</taxon>
        <taxon>Danionidae</taxon>
        <taxon>Danioninae</taxon>
        <taxon>Danionella</taxon>
    </lineage>
</organism>
<feature type="compositionally biased region" description="Basic and acidic residues" evidence="1">
    <location>
        <begin position="139"/>
        <end position="150"/>
    </location>
</feature>
<comment type="caution">
    <text evidence="2">The sequence shown here is derived from an EMBL/GenBank/DDBJ whole genome shotgun (WGS) entry which is preliminary data.</text>
</comment>
<gene>
    <name evidence="2" type="ORF">DNTS_011859</name>
</gene>
<dbReference type="EMBL" id="SRMA01026256">
    <property type="protein sequence ID" value="TRY85812.1"/>
    <property type="molecule type" value="Genomic_DNA"/>
</dbReference>
<dbReference type="Proteomes" id="UP000316079">
    <property type="component" value="Unassembled WGS sequence"/>
</dbReference>
<reference evidence="2 3" key="1">
    <citation type="journal article" date="2019" name="Sci. Data">
        <title>Hybrid genome assembly and annotation of Danionella translucida.</title>
        <authorList>
            <person name="Kadobianskyi M."/>
            <person name="Schulze L."/>
            <person name="Schuelke M."/>
            <person name="Judkewitz B."/>
        </authorList>
    </citation>
    <scope>NUCLEOTIDE SEQUENCE [LARGE SCALE GENOMIC DNA]</scope>
    <source>
        <strain evidence="2 3">Bolton</strain>
    </source>
</reference>
<dbReference type="STRING" id="623744.A0A553Q7B7"/>
<proteinExistence type="predicted"/>
<feature type="compositionally biased region" description="Pro residues" evidence="1">
    <location>
        <begin position="105"/>
        <end position="115"/>
    </location>
</feature>
<dbReference type="AlphaFoldDB" id="A0A553Q7B7"/>
<protein>
    <submittedName>
        <fullName evidence="2">Uncharacterized protein</fullName>
    </submittedName>
</protein>
<evidence type="ECO:0000313" key="2">
    <source>
        <dbReference type="EMBL" id="TRY85812.1"/>
    </source>
</evidence>
<evidence type="ECO:0000256" key="1">
    <source>
        <dbReference type="SAM" id="MobiDB-lite"/>
    </source>
</evidence>
<name>A0A553Q7B7_9TELE</name>
<accession>A0A553Q7B7</accession>